<dbReference type="InterPro" id="IPR001279">
    <property type="entry name" value="Metallo-B-lactamas"/>
</dbReference>
<dbReference type="InterPro" id="IPR051453">
    <property type="entry name" value="MBL_Glyoxalase_II"/>
</dbReference>
<keyword evidence="2" id="KW-0479">Metal-binding</keyword>
<dbReference type="SUPFAM" id="SSF56281">
    <property type="entry name" value="Metallo-hydrolase/oxidoreductase"/>
    <property type="match status" value="1"/>
</dbReference>
<evidence type="ECO:0000256" key="2">
    <source>
        <dbReference type="ARBA" id="ARBA00022723"/>
    </source>
</evidence>
<comment type="cofactor">
    <cofactor evidence="1">
        <name>Zn(2+)</name>
        <dbReference type="ChEBI" id="CHEBI:29105"/>
    </cofactor>
</comment>
<dbReference type="SMART" id="SM00849">
    <property type="entry name" value="Lactamase_B"/>
    <property type="match status" value="1"/>
</dbReference>
<comment type="caution">
    <text evidence="6">The sequence shown here is derived from an EMBL/GenBank/DDBJ whole genome shotgun (WGS) entry which is preliminary data.</text>
</comment>
<dbReference type="PANTHER" id="PTHR46233">
    <property type="entry name" value="HYDROXYACYLGLUTATHIONE HYDROLASE GLOC"/>
    <property type="match status" value="1"/>
</dbReference>
<name>A0ABV6G8H9_9BACI</name>
<dbReference type="Gene3D" id="3.60.15.10">
    <property type="entry name" value="Ribonuclease Z/Hydroxyacylglutathione hydrolase-like"/>
    <property type="match status" value="1"/>
</dbReference>
<feature type="domain" description="Metallo-beta-lactamase" evidence="5">
    <location>
        <begin position="14"/>
        <end position="193"/>
    </location>
</feature>
<keyword evidence="3" id="KW-0378">Hydrolase</keyword>
<dbReference type="CDD" id="cd06262">
    <property type="entry name" value="metallo-hydrolase-like_MBL-fold"/>
    <property type="match status" value="1"/>
</dbReference>
<dbReference type="PANTHER" id="PTHR46233:SF3">
    <property type="entry name" value="HYDROXYACYLGLUTATHIONE HYDROLASE GLOC"/>
    <property type="match status" value="1"/>
</dbReference>
<dbReference type="EMBL" id="JBHLVO010000001">
    <property type="protein sequence ID" value="MFC0269987.1"/>
    <property type="molecule type" value="Genomic_DNA"/>
</dbReference>
<proteinExistence type="predicted"/>
<evidence type="ECO:0000259" key="5">
    <source>
        <dbReference type="SMART" id="SM00849"/>
    </source>
</evidence>
<evidence type="ECO:0000256" key="1">
    <source>
        <dbReference type="ARBA" id="ARBA00001947"/>
    </source>
</evidence>
<keyword evidence="4" id="KW-0862">Zinc</keyword>
<gene>
    <name evidence="6" type="ORF">ACFFIX_00750</name>
</gene>
<accession>A0ABV6G8H9</accession>
<evidence type="ECO:0000313" key="7">
    <source>
        <dbReference type="Proteomes" id="UP001589854"/>
    </source>
</evidence>
<keyword evidence="7" id="KW-1185">Reference proteome</keyword>
<evidence type="ECO:0000256" key="3">
    <source>
        <dbReference type="ARBA" id="ARBA00022801"/>
    </source>
</evidence>
<dbReference type="InterPro" id="IPR036866">
    <property type="entry name" value="RibonucZ/Hydroxyglut_hydro"/>
</dbReference>
<protein>
    <submittedName>
        <fullName evidence="6">MBL fold metallo-hydrolase</fullName>
    </submittedName>
</protein>
<dbReference type="Pfam" id="PF00753">
    <property type="entry name" value="Lactamase_B"/>
    <property type="match status" value="1"/>
</dbReference>
<dbReference type="RefSeq" id="WP_378929472.1">
    <property type="nucleotide sequence ID" value="NZ_JBHLVO010000001.1"/>
</dbReference>
<sequence>MKTKWVRMPLGPLQTNCYLFSNENNECIIFDPGSEGSRLNTYLKEKKLTPLAILLTHAHFDHIGGVEDVRNQWGIPVYIHRNEKKWLTSPALNGSQRFIGHEISSRDADHLIEAEGDLQIGAFTLQVFETPGHSPGSVSFYSRDARLVFSGDALFEGSIGRTDLPGGNHDQLLKSIHDKLLTLPEDTIVLSGHGPETTIEFEMESNPYLNGF</sequence>
<dbReference type="Proteomes" id="UP001589854">
    <property type="component" value="Unassembled WGS sequence"/>
</dbReference>
<evidence type="ECO:0000313" key="6">
    <source>
        <dbReference type="EMBL" id="MFC0269987.1"/>
    </source>
</evidence>
<evidence type="ECO:0000256" key="4">
    <source>
        <dbReference type="ARBA" id="ARBA00022833"/>
    </source>
</evidence>
<organism evidence="6 7">
    <name type="scientific">Metabacillus herbersteinensis</name>
    <dbReference type="NCBI Taxonomy" id="283816"/>
    <lineage>
        <taxon>Bacteria</taxon>
        <taxon>Bacillati</taxon>
        <taxon>Bacillota</taxon>
        <taxon>Bacilli</taxon>
        <taxon>Bacillales</taxon>
        <taxon>Bacillaceae</taxon>
        <taxon>Metabacillus</taxon>
    </lineage>
</organism>
<reference evidence="6 7" key="1">
    <citation type="submission" date="2024-09" db="EMBL/GenBank/DDBJ databases">
        <authorList>
            <person name="Sun Q."/>
            <person name="Mori K."/>
        </authorList>
    </citation>
    <scope>NUCLEOTIDE SEQUENCE [LARGE SCALE GENOMIC DNA]</scope>
    <source>
        <strain evidence="6 7">CCM 7228</strain>
    </source>
</reference>